<accession>A0A1Y0EL87</accession>
<dbReference type="Proteomes" id="UP000196138">
    <property type="component" value="Chromosome"/>
</dbReference>
<dbReference type="Pfam" id="PF13511">
    <property type="entry name" value="DUF4124"/>
    <property type="match status" value="1"/>
</dbReference>
<sequence>MARFSSSGQVPVPAGNVFSPLVLASLCLVSAQAFAQWQWVGSDGRKAFSDRPPPADVRHR</sequence>
<feature type="domain" description="DUF4124" evidence="1">
    <location>
        <begin position="23"/>
        <end position="58"/>
    </location>
</feature>
<name>A0A1Y0EL87_9BURK</name>
<evidence type="ECO:0000313" key="2">
    <source>
        <dbReference type="EMBL" id="ARU04211.1"/>
    </source>
</evidence>
<proteinExistence type="predicted"/>
<reference evidence="2 3" key="1">
    <citation type="submission" date="2017-05" db="EMBL/GenBank/DDBJ databases">
        <authorList>
            <person name="Song R."/>
            <person name="Chenine A.L."/>
            <person name="Ruprecht R.M."/>
        </authorList>
    </citation>
    <scope>NUCLEOTIDE SEQUENCE [LARGE SCALE GENOMIC DNA]</scope>
    <source>
        <strain evidence="2 3">DSM 26136</strain>
    </source>
</reference>
<dbReference type="KEGG" id="cser:CCO03_05545"/>
<evidence type="ECO:0000259" key="1">
    <source>
        <dbReference type="Pfam" id="PF13511"/>
    </source>
</evidence>
<gene>
    <name evidence="2" type="ORF">CCO03_05545</name>
</gene>
<dbReference type="EMBL" id="CP021455">
    <property type="protein sequence ID" value="ARU04211.1"/>
    <property type="molecule type" value="Genomic_DNA"/>
</dbReference>
<dbReference type="RefSeq" id="WP_087278319.1">
    <property type="nucleotide sequence ID" value="NZ_CP021455.1"/>
</dbReference>
<dbReference type="AlphaFoldDB" id="A0A1Y0EL87"/>
<dbReference type="InterPro" id="IPR025392">
    <property type="entry name" value="DUF4124"/>
</dbReference>
<protein>
    <recommendedName>
        <fullName evidence="1">DUF4124 domain-containing protein</fullName>
    </recommendedName>
</protein>
<evidence type="ECO:0000313" key="3">
    <source>
        <dbReference type="Proteomes" id="UP000196138"/>
    </source>
</evidence>
<keyword evidence="3" id="KW-1185">Reference proteome</keyword>
<dbReference type="OrthoDB" id="9181422at2"/>
<organism evidence="2 3">
    <name type="scientific">Comamonas serinivorans</name>
    <dbReference type="NCBI Taxonomy" id="1082851"/>
    <lineage>
        <taxon>Bacteria</taxon>
        <taxon>Pseudomonadati</taxon>
        <taxon>Pseudomonadota</taxon>
        <taxon>Betaproteobacteria</taxon>
        <taxon>Burkholderiales</taxon>
        <taxon>Comamonadaceae</taxon>
        <taxon>Comamonas</taxon>
    </lineage>
</organism>